<reference evidence="1 2" key="1">
    <citation type="submission" date="2014-03" db="EMBL/GenBank/DDBJ databases">
        <title>Draft genome of the hookworm Oesophagostomum dentatum.</title>
        <authorList>
            <person name="Mitreva M."/>
        </authorList>
    </citation>
    <scope>NUCLEOTIDE SEQUENCE [LARGE SCALE GENOMIC DNA]</scope>
    <source>
        <strain evidence="1 2">OD-Hann</strain>
    </source>
</reference>
<organism evidence="1 2">
    <name type="scientific">Oesophagostomum dentatum</name>
    <name type="common">Nodular worm</name>
    <dbReference type="NCBI Taxonomy" id="61180"/>
    <lineage>
        <taxon>Eukaryota</taxon>
        <taxon>Metazoa</taxon>
        <taxon>Ecdysozoa</taxon>
        <taxon>Nematoda</taxon>
        <taxon>Chromadorea</taxon>
        <taxon>Rhabditida</taxon>
        <taxon>Rhabditina</taxon>
        <taxon>Rhabditomorpha</taxon>
        <taxon>Strongyloidea</taxon>
        <taxon>Strongylidae</taxon>
        <taxon>Oesophagostomum</taxon>
    </lineage>
</organism>
<proteinExistence type="predicted"/>
<dbReference type="OrthoDB" id="5874659at2759"/>
<gene>
    <name evidence="1" type="ORF">OESDEN_16914</name>
</gene>
<name>A0A0B1SEM3_OESDE</name>
<keyword evidence="2" id="KW-1185">Reference proteome</keyword>
<dbReference type="Proteomes" id="UP000053660">
    <property type="component" value="Unassembled WGS sequence"/>
</dbReference>
<evidence type="ECO:0000313" key="1">
    <source>
        <dbReference type="EMBL" id="KHJ83389.1"/>
    </source>
</evidence>
<sequence length="108" mass="12389">MIWNAMIEVAAKLWPESPEMKRNLGSKLLPIPKTKEEFAGKAIQYVLEKLSEMPPSHCYNRISRLPAPPYVDTTVDRAVARRFYEEDPHSFVGFGVLFGIFKRFSLTS</sequence>
<protein>
    <submittedName>
        <fullName evidence="1">Uncharacterized protein</fullName>
    </submittedName>
</protein>
<accession>A0A0B1SEM3</accession>
<dbReference type="AlphaFoldDB" id="A0A0B1SEM3"/>
<evidence type="ECO:0000313" key="2">
    <source>
        <dbReference type="Proteomes" id="UP000053660"/>
    </source>
</evidence>
<dbReference type="EMBL" id="KN573689">
    <property type="protein sequence ID" value="KHJ83389.1"/>
    <property type="molecule type" value="Genomic_DNA"/>
</dbReference>